<dbReference type="InterPro" id="IPR000719">
    <property type="entry name" value="Prot_kinase_dom"/>
</dbReference>
<evidence type="ECO:0000313" key="3">
    <source>
        <dbReference type="Proteomes" id="UP000256690"/>
    </source>
</evidence>
<dbReference type="STRING" id="1810919.A0A3D8Q7R2"/>
<dbReference type="PROSITE" id="PS50011">
    <property type="entry name" value="PROTEIN_KINASE_DOM"/>
    <property type="match status" value="1"/>
</dbReference>
<protein>
    <submittedName>
        <fullName evidence="2">Serine kinase HT1</fullName>
    </submittedName>
</protein>
<keyword evidence="2" id="KW-0808">Transferase</keyword>
<evidence type="ECO:0000313" key="2">
    <source>
        <dbReference type="EMBL" id="RDW57839.1"/>
    </source>
</evidence>
<name>A0A3D8Q7R2_9EURO</name>
<dbReference type="SUPFAM" id="SSF56112">
    <property type="entry name" value="Protein kinase-like (PK-like)"/>
    <property type="match status" value="1"/>
</dbReference>
<evidence type="ECO:0000259" key="1">
    <source>
        <dbReference type="PROSITE" id="PS50011"/>
    </source>
</evidence>
<sequence>MPELGPTQEIVAIGTVSSIYTFGSSHVIKRRPPPSNEFAQQAFDIEVRAYKRLGAHRRIAVLSGVTNEGLILERGECLRTIIQSHNPGTITQHTRLRWAQEAAEGLRYIHSKRIIHADVGCHNLLLDRSGHIRFIDFAGSGIDDEPPLVCYEWCACAGGSAVSVRTDIFAFGSLLFEIEAGRVPFHEISGTMEMFELMRTAERRFAAREYPNVEHFLLRHVITRCWDAAYSCMDEVVEDLCRLGDDESNLSLPTMKPFPSAVLDVRTS</sequence>
<dbReference type="Gene3D" id="1.10.510.10">
    <property type="entry name" value="Transferase(Phosphotransferase) domain 1"/>
    <property type="match status" value="1"/>
</dbReference>
<dbReference type="InterPro" id="IPR011009">
    <property type="entry name" value="Kinase-like_dom_sf"/>
</dbReference>
<proteinExistence type="predicted"/>
<feature type="domain" description="Protein kinase" evidence="1">
    <location>
        <begin position="1"/>
        <end position="268"/>
    </location>
</feature>
<gene>
    <name evidence="2" type="ORF">DSM5745_11357</name>
</gene>
<dbReference type="PANTHER" id="PTHR23257">
    <property type="entry name" value="SERINE-THREONINE PROTEIN KINASE"/>
    <property type="match status" value="1"/>
</dbReference>
<keyword evidence="3" id="KW-1185">Reference proteome</keyword>
<keyword evidence="2" id="KW-0418">Kinase</keyword>
<dbReference type="RefSeq" id="XP_026598008.1">
    <property type="nucleotide sequence ID" value="XM_026753373.1"/>
</dbReference>
<dbReference type="GeneID" id="38121727"/>
<organism evidence="2 3">
    <name type="scientific">Aspergillus mulundensis</name>
    <dbReference type="NCBI Taxonomy" id="1810919"/>
    <lineage>
        <taxon>Eukaryota</taxon>
        <taxon>Fungi</taxon>
        <taxon>Dikarya</taxon>
        <taxon>Ascomycota</taxon>
        <taxon>Pezizomycotina</taxon>
        <taxon>Eurotiomycetes</taxon>
        <taxon>Eurotiomycetidae</taxon>
        <taxon>Eurotiales</taxon>
        <taxon>Aspergillaceae</taxon>
        <taxon>Aspergillus</taxon>
        <taxon>Aspergillus subgen. Nidulantes</taxon>
    </lineage>
</organism>
<dbReference type="InterPro" id="IPR001245">
    <property type="entry name" value="Ser-Thr/Tyr_kinase_cat_dom"/>
</dbReference>
<dbReference type="Proteomes" id="UP000256690">
    <property type="component" value="Unassembled WGS sequence"/>
</dbReference>
<comment type="caution">
    <text evidence="2">The sequence shown here is derived from an EMBL/GenBank/DDBJ whole genome shotgun (WGS) entry which is preliminary data.</text>
</comment>
<dbReference type="Pfam" id="PF07714">
    <property type="entry name" value="PK_Tyr_Ser-Thr"/>
    <property type="match status" value="1"/>
</dbReference>
<dbReference type="GO" id="GO:0004672">
    <property type="term" value="F:protein kinase activity"/>
    <property type="evidence" value="ECO:0007669"/>
    <property type="project" value="InterPro"/>
</dbReference>
<dbReference type="OrthoDB" id="1668230at2759"/>
<reference evidence="2 3" key="1">
    <citation type="journal article" date="2018" name="IMA Fungus">
        <title>IMA Genome-F 9: Draft genome sequence of Annulohypoxylon stygium, Aspergillus mulundensis, Berkeleyomyces basicola (syn. Thielaviopsis basicola), Ceratocystis smalleyi, two Cercospora beticola strains, Coleophoma cylindrospora, Fusarium fracticaudum, Phialophora cf. hyalina, and Morchella septimelata.</title>
        <authorList>
            <person name="Wingfield B.D."/>
            <person name="Bills G.F."/>
            <person name="Dong Y."/>
            <person name="Huang W."/>
            <person name="Nel W.J."/>
            <person name="Swalarsk-Parry B.S."/>
            <person name="Vaghefi N."/>
            <person name="Wilken P.M."/>
            <person name="An Z."/>
            <person name="de Beer Z.W."/>
            <person name="De Vos L."/>
            <person name="Chen L."/>
            <person name="Duong T.A."/>
            <person name="Gao Y."/>
            <person name="Hammerbacher A."/>
            <person name="Kikkert J.R."/>
            <person name="Li Y."/>
            <person name="Li H."/>
            <person name="Li K."/>
            <person name="Li Q."/>
            <person name="Liu X."/>
            <person name="Ma X."/>
            <person name="Naidoo K."/>
            <person name="Pethybridge S.J."/>
            <person name="Sun J."/>
            <person name="Steenkamp E.T."/>
            <person name="van der Nest M.A."/>
            <person name="van Wyk S."/>
            <person name="Wingfield M.J."/>
            <person name="Xiong C."/>
            <person name="Yue Q."/>
            <person name="Zhang X."/>
        </authorList>
    </citation>
    <scope>NUCLEOTIDE SEQUENCE [LARGE SCALE GENOMIC DNA]</scope>
    <source>
        <strain evidence="2 3">DSM 5745</strain>
    </source>
</reference>
<dbReference type="EMBL" id="PVWQ01000026">
    <property type="protein sequence ID" value="RDW57839.1"/>
    <property type="molecule type" value="Genomic_DNA"/>
</dbReference>
<dbReference type="GO" id="GO:0005524">
    <property type="term" value="F:ATP binding"/>
    <property type="evidence" value="ECO:0007669"/>
    <property type="project" value="InterPro"/>
</dbReference>
<dbReference type="InterPro" id="IPR050167">
    <property type="entry name" value="Ser_Thr_protein_kinase"/>
</dbReference>
<accession>A0A3D8Q7R2</accession>
<dbReference type="AlphaFoldDB" id="A0A3D8Q7R2"/>